<evidence type="ECO:0000313" key="1">
    <source>
        <dbReference type="EMBL" id="SDZ97085.1"/>
    </source>
</evidence>
<protein>
    <recommendedName>
        <fullName evidence="3">DUF4835 domain-containing protein</fullName>
    </recommendedName>
</protein>
<name>A0A1H3XCF3_9FLAO</name>
<organism evidence="1 2">
    <name type="scientific">Psychroflexus halocasei</name>
    <dbReference type="NCBI Taxonomy" id="908615"/>
    <lineage>
        <taxon>Bacteria</taxon>
        <taxon>Pseudomonadati</taxon>
        <taxon>Bacteroidota</taxon>
        <taxon>Flavobacteriia</taxon>
        <taxon>Flavobacteriales</taxon>
        <taxon>Flavobacteriaceae</taxon>
        <taxon>Psychroflexus</taxon>
    </lineage>
</organism>
<accession>A0A1H3XCF3</accession>
<gene>
    <name evidence="1" type="ORF">SAMN05421540_102322</name>
</gene>
<dbReference type="Proteomes" id="UP000198820">
    <property type="component" value="Unassembled WGS sequence"/>
</dbReference>
<proteinExistence type="predicted"/>
<evidence type="ECO:0008006" key="3">
    <source>
        <dbReference type="Google" id="ProtNLM"/>
    </source>
</evidence>
<dbReference type="RefSeq" id="WP_093239656.1">
    <property type="nucleotide sequence ID" value="NZ_FNQF01000002.1"/>
</dbReference>
<evidence type="ECO:0000313" key="2">
    <source>
        <dbReference type="Proteomes" id="UP000198820"/>
    </source>
</evidence>
<reference evidence="1 2" key="1">
    <citation type="submission" date="2016-10" db="EMBL/GenBank/DDBJ databases">
        <authorList>
            <person name="de Groot N.N."/>
        </authorList>
    </citation>
    <scope>NUCLEOTIDE SEQUENCE [LARGE SCALE GENOMIC DNA]</scope>
    <source>
        <strain evidence="1 2">DSM 23581</strain>
    </source>
</reference>
<keyword evidence="2" id="KW-1185">Reference proteome</keyword>
<dbReference type="Pfam" id="PF16119">
    <property type="entry name" value="DUF4835"/>
    <property type="match status" value="1"/>
</dbReference>
<sequence length="294" mass="33666">MKNLFIIAFCFVVQIGFSQEINAEVTIDAKQTGQTQLSVFKTLETELTEFINRNSWTNQDLESHQKIDISFFIMVQDLKENNFRATLQIQASRPIFGTDQVSSLMNYKDSDFNFQYNEYQALNFSSTSYQNNLVSTISYYVYAILGLDADSFEEKGGTDYYETANQIANFSQQRGTGWDASSGNNSRVNLIRELISANYANFRSAYYRYHRQGLDQFYMDSEKAKSEITESLKEISALSKSRSSSTVIRGFFDAKANEILQIYSGGNDENHAEIKKLLLSISPVHSRSWRQIKS</sequence>
<dbReference type="EMBL" id="FNQF01000002">
    <property type="protein sequence ID" value="SDZ97085.1"/>
    <property type="molecule type" value="Genomic_DNA"/>
</dbReference>
<dbReference type="STRING" id="908615.SAMN05421540_102322"/>
<dbReference type="AlphaFoldDB" id="A0A1H3XCF3"/>
<dbReference type="InterPro" id="IPR032274">
    <property type="entry name" value="DUF4835"/>
</dbReference>